<proteinExistence type="predicted"/>
<reference evidence="1 2" key="1">
    <citation type="submission" date="2024-04" db="EMBL/GenBank/DDBJ databases">
        <title>Genome sequencing and metabolic network reconstruction of aminoacids and betaine degradation by Anoxynatronum sibiricum.</title>
        <authorList>
            <person name="Detkova E.N."/>
            <person name="Boltjanskaja Y.V."/>
            <person name="Mardanov A.V."/>
            <person name="Kevbrin V."/>
        </authorList>
    </citation>
    <scope>NUCLEOTIDE SEQUENCE [LARGE SCALE GENOMIC DNA]</scope>
    <source>
        <strain evidence="1 2">Z-7981</strain>
    </source>
</reference>
<keyword evidence="2" id="KW-1185">Reference proteome</keyword>
<gene>
    <name evidence="1" type="ORF">AAIG11_00680</name>
</gene>
<evidence type="ECO:0000313" key="1">
    <source>
        <dbReference type="EMBL" id="MEN1758973.1"/>
    </source>
</evidence>
<evidence type="ECO:0000313" key="2">
    <source>
        <dbReference type="Proteomes" id="UP001407405"/>
    </source>
</evidence>
<organism evidence="1 2">
    <name type="scientific">Anoxynatronum sibiricum</name>
    <dbReference type="NCBI Taxonomy" id="210623"/>
    <lineage>
        <taxon>Bacteria</taxon>
        <taxon>Bacillati</taxon>
        <taxon>Bacillota</taxon>
        <taxon>Clostridia</taxon>
        <taxon>Eubacteriales</taxon>
        <taxon>Clostridiaceae</taxon>
        <taxon>Anoxynatronum</taxon>
    </lineage>
</organism>
<comment type="caution">
    <text evidence="1">The sequence shown here is derived from an EMBL/GenBank/DDBJ whole genome shotgun (WGS) entry which is preliminary data.</text>
</comment>
<protein>
    <submittedName>
        <fullName evidence="1">Uncharacterized protein</fullName>
    </submittedName>
</protein>
<sequence>MSPLTDITFARRHMLLTAEVSEPGPEKSWGIWVVPRTEPVSSLLDEAGFFDTLFPKQVNSMNGELNEEGVRENENEWRIMCG</sequence>
<name>A0ABU9VP76_9CLOT</name>
<dbReference type="Proteomes" id="UP001407405">
    <property type="component" value="Unassembled WGS sequence"/>
</dbReference>
<accession>A0ABU9VP76</accession>
<dbReference type="EMBL" id="JBCITM010000001">
    <property type="protein sequence ID" value="MEN1758973.1"/>
    <property type="molecule type" value="Genomic_DNA"/>
</dbReference>